<keyword evidence="1" id="KW-0732">Signal</keyword>
<dbReference type="GeneID" id="108076979"/>
<evidence type="ECO:0000313" key="2">
    <source>
        <dbReference type="Proteomes" id="UP001652661"/>
    </source>
</evidence>
<protein>
    <submittedName>
        <fullName evidence="3">Uncharacterized protein</fullName>
    </submittedName>
</protein>
<dbReference type="OrthoDB" id="7868837at2759"/>
<reference evidence="3" key="2">
    <citation type="submission" date="2025-08" db="UniProtKB">
        <authorList>
            <consortium name="RefSeq"/>
        </authorList>
    </citation>
    <scope>IDENTIFICATION</scope>
    <source>
        <strain evidence="3">14028-0561.14</strain>
        <tissue evidence="3">Whole fly</tissue>
    </source>
</reference>
<name>A0A6P4IBF4_DROKI</name>
<dbReference type="AlphaFoldDB" id="A0A6P4IBF4"/>
<keyword evidence="2" id="KW-1185">Reference proteome</keyword>
<sequence length="87" mass="9828">MKSHIIPLLLLVGIIWAALIAAHPHDWIELEESSGSGNNSAEEFMNEMDAMLQIWEEEYNGTDHSSGDYNSEEEILGPRIEIHKLPL</sequence>
<evidence type="ECO:0000313" key="3">
    <source>
        <dbReference type="RefSeq" id="XP_017025520.1"/>
    </source>
</evidence>
<gene>
    <name evidence="3" type="primary">LOC108076979</name>
</gene>
<dbReference type="Proteomes" id="UP001652661">
    <property type="component" value="Chromosome 2L"/>
</dbReference>
<proteinExistence type="predicted"/>
<evidence type="ECO:0000256" key="1">
    <source>
        <dbReference type="SAM" id="SignalP"/>
    </source>
</evidence>
<feature type="chain" id="PRO_5027835563" evidence="1">
    <location>
        <begin position="23"/>
        <end position="87"/>
    </location>
</feature>
<organism evidence="2 3">
    <name type="scientific">Drosophila kikkawai</name>
    <name type="common">Fruit fly</name>
    <dbReference type="NCBI Taxonomy" id="30033"/>
    <lineage>
        <taxon>Eukaryota</taxon>
        <taxon>Metazoa</taxon>
        <taxon>Ecdysozoa</taxon>
        <taxon>Arthropoda</taxon>
        <taxon>Hexapoda</taxon>
        <taxon>Insecta</taxon>
        <taxon>Pterygota</taxon>
        <taxon>Neoptera</taxon>
        <taxon>Endopterygota</taxon>
        <taxon>Diptera</taxon>
        <taxon>Brachycera</taxon>
        <taxon>Muscomorpha</taxon>
        <taxon>Ephydroidea</taxon>
        <taxon>Drosophilidae</taxon>
        <taxon>Drosophila</taxon>
        <taxon>Sophophora</taxon>
    </lineage>
</organism>
<feature type="signal peptide" evidence="1">
    <location>
        <begin position="1"/>
        <end position="22"/>
    </location>
</feature>
<reference evidence="2" key="1">
    <citation type="submission" date="2025-05" db="UniProtKB">
        <authorList>
            <consortium name="RefSeq"/>
        </authorList>
    </citation>
    <scope>NUCLEOTIDE SEQUENCE [LARGE SCALE GENOMIC DNA]</scope>
    <source>
        <strain evidence="2">14028-0561.14</strain>
    </source>
</reference>
<accession>A0A6P4IBF4</accession>
<dbReference type="RefSeq" id="XP_017025520.1">
    <property type="nucleotide sequence ID" value="XM_017170031.3"/>
</dbReference>